<keyword evidence="7 8" id="KW-0472">Membrane</keyword>
<comment type="subcellular location">
    <subcellularLocation>
        <location evidence="1">Membrane</location>
        <topology evidence="1">Multi-pass membrane protein</topology>
    </subcellularLocation>
</comment>
<evidence type="ECO:0000256" key="1">
    <source>
        <dbReference type="ARBA" id="ARBA00004141"/>
    </source>
</evidence>
<dbReference type="RefSeq" id="WP_349140375.1">
    <property type="nucleotide sequence ID" value="NZ_JBBMFT010000004.1"/>
</dbReference>
<organism evidence="9 10">
    <name type="scientific">Flavonifractor hominis</name>
    <dbReference type="NCBI Taxonomy" id="3133178"/>
    <lineage>
        <taxon>Bacteria</taxon>
        <taxon>Bacillati</taxon>
        <taxon>Bacillota</taxon>
        <taxon>Clostridia</taxon>
        <taxon>Eubacteriales</taxon>
        <taxon>Oscillospiraceae</taxon>
        <taxon>Flavonifractor</taxon>
    </lineage>
</organism>
<comment type="caution">
    <text evidence="9">The sequence shown here is derived from an EMBL/GenBank/DDBJ whole genome shotgun (WGS) entry which is preliminary data.</text>
</comment>
<dbReference type="PANTHER" id="PTHR34975:SF2">
    <property type="entry name" value="SPORE GERMINATION PROTEIN A2"/>
    <property type="match status" value="1"/>
</dbReference>
<reference evidence="9 10" key="1">
    <citation type="submission" date="2024-03" db="EMBL/GenBank/DDBJ databases">
        <title>Human intestinal bacterial collection.</title>
        <authorList>
            <person name="Pauvert C."/>
            <person name="Hitch T.C.A."/>
            <person name="Clavel T."/>
        </authorList>
    </citation>
    <scope>NUCLEOTIDE SEQUENCE [LARGE SCALE GENOMIC DNA]</scope>
    <source>
        <strain evidence="9 10">CLA-AP-H34</strain>
    </source>
</reference>
<protein>
    <submittedName>
        <fullName evidence="9">GerAB/ArcD/ProY family transporter</fullName>
    </submittedName>
</protein>
<keyword evidence="4" id="KW-0309">Germination</keyword>
<keyword evidence="5 8" id="KW-0812">Transmembrane</keyword>
<dbReference type="InterPro" id="IPR004761">
    <property type="entry name" value="Spore_GerAB"/>
</dbReference>
<evidence type="ECO:0000313" key="9">
    <source>
        <dbReference type="EMBL" id="MEQ2456697.1"/>
    </source>
</evidence>
<keyword evidence="6 8" id="KW-1133">Transmembrane helix</keyword>
<feature type="transmembrane region" description="Helical" evidence="8">
    <location>
        <begin position="272"/>
        <end position="295"/>
    </location>
</feature>
<evidence type="ECO:0000256" key="4">
    <source>
        <dbReference type="ARBA" id="ARBA00022544"/>
    </source>
</evidence>
<dbReference type="Proteomes" id="UP001440599">
    <property type="component" value="Unassembled WGS sequence"/>
</dbReference>
<feature type="transmembrane region" description="Helical" evidence="8">
    <location>
        <begin position="189"/>
        <end position="207"/>
    </location>
</feature>
<feature type="transmembrane region" description="Helical" evidence="8">
    <location>
        <begin position="119"/>
        <end position="137"/>
    </location>
</feature>
<keyword evidence="3" id="KW-0813">Transport</keyword>
<feature type="transmembrane region" description="Helical" evidence="8">
    <location>
        <begin position="44"/>
        <end position="61"/>
    </location>
</feature>
<feature type="transmembrane region" description="Helical" evidence="8">
    <location>
        <begin position="149"/>
        <end position="169"/>
    </location>
</feature>
<proteinExistence type="inferred from homology"/>
<dbReference type="Gene3D" id="1.20.1740.10">
    <property type="entry name" value="Amino acid/polyamine transporter I"/>
    <property type="match status" value="1"/>
</dbReference>
<evidence type="ECO:0000256" key="6">
    <source>
        <dbReference type="ARBA" id="ARBA00022989"/>
    </source>
</evidence>
<name>A0ABV1EQ23_9FIRM</name>
<comment type="similarity">
    <text evidence="2">Belongs to the amino acid-polyamine-organocation (APC) superfamily. Spore germination protein (SGP) (TC 2.A.3.9) family.</text>
</comment>
<sequence>MSDDHISMRQVLTLLFSALLSPAIRLLPGRTAEAAGTAAWLTSLAALPVLLGLCWVLFFLLRPAEGKPPVGLAGVLVEVFGRPVGKTLCVLYLLWGIFLLCANTRLVALRFLSTSYRNAPLGLFMVVLLAVTLWLTLKPVRVLARVGEIFYLALAIGLGAALFFGAFQIRPRNVLPVWVEDVPGVLSGAVPVLGLLGYAVFAAFMSEHVRPRAGDRRHALRWAAVFCVVLTALQLVCLGSFGPGLTIRMDSPFFMMVKGIGVEGTFQRVESLFISLWVLSDLALLAFLTSACASLVKSTFARPSRRWGTVVIVIVALLGALLLFPDVFLLDKITRWIILPGNLIFGFLLPALTLLTKRLRRQV</sequence>
<evidence type="ECO:0000256" key="3">
    <source>
        <dbReference type="ARBA" id="ARBA00022448"/>
    </source>
</evidence>
<feature type="transmembrane region" description="Helical" evidence="8">
    <location>
        <begin position="336"/>
        <end position="355"/>
    </location>
</feature>
<evidence type="ECO:0000313" key="10">
    <source>
        <dbReference type="Proteomes" id="UP001440599"/>
    </source>
</evidence>
<accession>A0ABV1EQ23</accession>
<keyword evidence="10" id="KW-1185">Reference proteome</keyword>
<evidence type="ECO:0000256" key="8">
    <source>
        <dbReference type="SAM" id="Phobius"/>
    </source>
</evidence>
<feature type="transmembrane region" description="Helical" evidence="8">
    <location>
        <begin position="90"/>
        <end position="113"/>
    </location>
</feature>
<evidence type="ECO:0000256" key="2">
    <source>
        <dbReference type="ARBA" id="ARBA00007998"/>
    </source>
</evidence>
<feature type="transmembrane region" description="Helical" evidence="8">
    <location>
        <begin position="307"/>
        <end position="324"/>
    </location>
</feature>
<feature type="transmembrane region" description="Helical" evidence="8">
    <location>
        <begin position="219"/>
        <end position="241"/>
    </location>
</feature>
<evidence type="ECO:0000256" key="5">
    <source>
        <dbReference type="ARBA" id="ARBA00022692"/>
    </source>
</evidence>
<dbReference type="Pfam" id="PF03845">
    <property type="entry name" value="Spore_permease"/>
    <property type="match status" value="1"/>
</dbReference>
<dbReference type="EMBL" id="JBBMFT010000004">
    <property type="protein sequence ID" value="MEQ2456697.1"/>
    <property type="molecule type" value="Genomic_DNA"/>
</dbReference>
<evidence type="ECO:0000256" key="7">
    <source>
        <dbReference type="ARBA" id="ARBA00023136"/>
    </source>
</evidence>
<gene>
    <name evidence="9" type="ORF">WMO45_09185</name>
</gene>
<dbReference type="PANTHER" id="PTHR34975">
    <property type="entry name" value="SPORE GERMINATION PROTEIN A2"/>
    <property type="match status" value="1"/>
</dbReference>